<proteinExistence type="predicted"/>
<feature type="region of interest" description="Disordered" evidence="1">
    <location>
        <begin position="91"/>
        <end position="144"/>
    </location>
</feature>
<evidence type="ECO:0000313" key="5">
    <source>
        <dbReference type="Proteomes" id="UP001165590"/>
    </source>
</evidence>
<gene>
    <name evidence="4" type="ORF">K3769_03310</name>
</gene>
<keyword evidence="2" id="KW-0732">Signal</keyword>
<evidence type="ECO:0000256" key="1">
    <source>
        <dbReference type="SAM" id="MobiDB-lite"/>
    </source>
</evidence>
<keyword evidence="5" id="KW-1185">Reference proteome</keyword>
<feature type="domain" description="Deoxyribonuclease NucA/NucB" evidence="3">
    <location>
        <begin position="357"/>
        <end position="393"/>
    </location>
</feature>
<comment type="caution">
    <text evidence="4">The sequence shown here is derived from an EMBL/GenBank/DDBJ whole genome shotgun (WGS) entry which is preliminary data.</text>
</comment>
<reference evidence="4" key="1">
    <citation type="journal article" date="2022" name="bioRxiv">
        <title>Discovery and biosynthetic assessment of Streptomyces ortus sp nov. isolated from a deep-sea sponge.</title>
        <authorList>
            <person name="Williams S.E."/>
        </authorList>
    </citation>
    <scope>NUCLEOTIDE SEQUENCE</scope>
    <source>
        <strain evidence="4">A15ISP2-DRY2</strain>
    </source>
</reference>
<sequence>MRKPSRPALLMAALLAVTATGTTGAGISQATPAATTIATPAATTAATTSAETLTQSAAFTADTTCTTIPTENRTDAGGAVKACTRVQPVSAEKSGATSRQPAAPSPPAAGITAAAADDPSGDGTTSEFEPDADDPEPPEPSCAVANEGQWTWSRTGGMCLRGVIVKYTLYNAQSVPIGTGDIEVNSTLATSYKTLDLKETITAKLINVSGDVKSLTVRMKVSCGAGCKTVTQQPWFATTLVPQQQVSGSTKYSGDSFATDTTRSSFRTSYAMYVTMPGATPIDENASWSSPADGEIRCDKEQPRLRGCVIPTDDLPVLSYSRSHEKYGIVVPIYEEIMQRRGTNILHAVDQDQANTNRAATCTPFTNIHPNTSGADSCDEFPMASTKEGGQDGSLCAELTPQVVNNVWSAPATWPDRPTTGTETCLRLHISQRANSSAGGVLGSLRKYQRLVNNDPFRIEFTA</sequence>
<name>A0ABT3UWA4_9ACTN</name>
<accession>A0ABT3UWA4</accession>
<dbReference type="Proteomes" id="UP001165590">
    <property type="component" value="Unassembled WGS sequence"/>
</dbReference>
<dbReference type="InterPro" id="IPR029476">
    <property type="entry name" value="DNase_NucA_NucB"/>
</dbReference>
<organism evidence="4 5">
    <name type="scientific">Streptomyces ortus</name>
    <dbReference type="NCBI Taxonomy" id="2867268"/>
    <lineage>
        <taxon>Bacteria</taxon>
        <taxon>Bacillati</taxon>
        <taxon>Actinomycetota</taxon>
        <taxon>Actinomycetes</taxon>
        <taxon>Kitasatosporales</taxon>
        <taxon>Streptomycetaceae</taxon>
        <taxon>Streptomyces</taxon>
    </lineage>
</organism>
<evidence type="ECO:0000313" key="4">
    <source>
        <dbReference type="EMBL" id="MCX4231816.1"/>
    </source>
</evidence>
<dbReference type="RefSeq" id="WP_267024934.1">
    <property type="nucleotide sequence ID" value="NZ_JAIFZO010000002.1"/>
</dbReference>
<feature type="compositionally biased region" description="Acidic residues" evidence="1">
    <location>
        <begin position="128"/>
        <end position="137"/>
    </location>
</feature>
<evidence type="ECO:0000259" key="3">
    <source>
        <dbReference type="Pfam" id="PF14040"/>
    </source>
</evidence>
<feature type="chain" id="PRO_5045799971" description="Deoxyribonuclease NucA/NucB domain-containing protein" evidence="2">
    <location>
        <begin position="26"/>
        <end position="463"/>
    </location>
</feature>
<dbReference type="Pfam" id="PF14040">
    <property type="entry name" value="DNase_NucA_NucB"/>
    <property type="match status" value="1"/>
</dbReference>
<protein>
    <recommendedName>
        <fullName evidence="3">Deoxyribonuclease NucA/NucB domain-containing protein</fullName>
    </recommendedName>
</protein>
<evidence type="ECO:0000256" key="2">
    <source>
        <dbReference type="SAM" id="SignalP"/>
    </source>
</evidence>
<dbReference type="EMBL" id="JAIFZO010000002">
    <property type="protein sequence ID" value="MCX4231816.1"/>
    <property type="molecule type" value="Genomic_DNA"/>
</dbReference>
<feature type="signal peptide" evidence="2">
    <location>
        <begin position="1"/>
        <end position="25"/>
    </location>
</feature>